<dbReference type="AlphaFoldDB" id="A0A922STZ3"/>
<dbReference type="Proteomes" id="UP000249757">
    <property type="component" value="Unassembled WGS sequence"/>
</dbReference>
<accession>A0A922STZ3</accession>
<organism evidence="2 3">
    <name type="scientific">Pyrenophora tritici-repentis</name>
    <dbReference type="NCBI Taxonomy" id="45151"/>
    <lineage>
        <taxon>Eukaryota</taxon>
        <taxon>Fungi</taxon>
        <taxon>Dikarya</taxon>
        <taxon>Ascomycota</taxon>
        <taxon>Pezizomycotina</taxon>
        <taxon>Dothideomycetes</taxon>
        <taxon>Pleosporomycetidae</taxon>
        <taxon>Pleosporales</taxon>
        <taxon>Pleosporineae</taxon>
        <taxon>Pleosporaceae</taxon>
        <taxon>Pyrenophora</taxon>
    </lineage>
</organism>
<protein>
    <submittedName>
        <fullName evidence="2">HET-domain-containing protein</fullName>
    </submittedName>
</protein>
<comment type="caution">
    <text evidence="2">The sequence shown here is derived from an EMBL/GenBank/DDBJ whole genome shotgun (WGS) entry which is preliminary data.</text>
</comment>
<proteinExistence type="predicted"/>
<evidence type="ECO:0000313" key="3">
    <source>
        <dbReference type="Proteomes" id="UP000249757"/>
    </source>
</evidence>
<dbReference type="EMBL" id="NRDI02000012">
    <property type="protein sequence ID" value="KAI1512219.1"/>
    <property type="molecule type" value="Genomic_DNA"/>
</dbReference>
<dbReference type="InterPro" id="IPR010730">
    <property type="entry name" value="HET"/>
</dbReference>
<gene>
    <name evidence="2" type="ORF">Ptr86124_009059</name>
</gene>
<evidence type="ECO:0000313" key="2">
    <source>
        <dbReference type="EMBL" id="KAI1512219.1"/>
    </source>
</evidence>
<dbReference type="PANTHER" id="PTHR33112">
    <property type="entry name" value="DOMAIN PROTEIN, PUTATIVE-RELATED"/>
    <property type="match status" value="1"/>
</dbReference>
<reference evidence="3" key="1">
    <citation type="journal article" date="2022" name="Microb. Genom.">
        <title>A global pangenome for the wheat fungal pathogen Pyrenophora tritici-repentis and prediction of effector protein structural homology.</title>
        <authorList>
            <person name="Moolhuijzen P.M."/>
            <person name="See P.T."/>
            <person name="Shi G."/>
            <person name="Powell H.R."/>
            <person name="Cockram J."/>
            <person name="Jorgensen L.N."/>
            <person name="Benslimane H."/>
            <person name="Strelkov S.E."/>
            <person name="Turner J."/>
            <person name="Liu Z."/>
            <person name="Moffat C.S."/>
        </authorList>
    </citation>
    <scope>NUCLEOTIDE SEQUENCE [LARGE SCALE GENOMIC DNA]</scope>
</reference>
<dbReference type="PANTHER" id="PTHR33112:SF1">
    <property type="entry name" value="HETEROKARYON INCOMPATIBILITY DOMAIN-CONTAINING PROTEIN"/>
    <property type="match status" value="1"/>
</dbReference>
<feature type="domain" description="Heterokaryon incompatibility" evidence="1">
    <location>
        <begin position="71"/>
        <end position="182"/>
    </location>
</feature>
<keyword evidence="3" id="KW-1185">Reference proteome</keyword>
<name>A0A922STZ3_9PLEO</name>
<dbReference type="Pfam" id="PF06985">
    <property type="entry name" value="HET"/>
    <property type="match status" value="1"/>
</dbReference>
<evidence type="ECO:0000259" key="1">
    <source>
        <dbReference type="Pfam" id="PF06985"/>
    </source>
</evidence>
<sequence length="303" mass="34734">MAATMRLPARRLMQDERELEIFNSSIVYRVPHSVYCSHRRRRIYRSELCLGYNVFQNISKDTGKWESLPLDGVNQVIEDAIAVVIALGKRYLWVDQYCINQLDMDIKATQIREMDCVYAGAYVTIVACAGVDSDYGLSGISRERNPRLSATLPQLELVTSPPALSVAIRNTKWKTRGWTYQEAVLSRRCLLFTDQQVYFACKNMSCCETDTDAGATSYSASHKIPMDLSRRIFHCEHQMAEDTNDLFDQIEEYSSRSLTHKEDALNAFRGLLNRSRFYTYYGIPIVPLNTESDQLGQLENMNL</sequence>